<dbReference type="RefSeq" id="WP_085414708.1">
    <property type="nucleotide sequence ID" value="NZ_WAEL01000001.1"/>
</dbReference>
<reference evidence="2" key="2">
    <citation type="submission" date="2023-07" db="EMBL/GenBank/DDBJ databases">
        <authorList>
            <person name="Jung D.-H."/>
        </authorList>
    </citation>
    <scope>NUCLEOTIDE SEQUENCE [LARGE SCALE GENOMIC DNA]</scope>
    <source>
        <strain evidence="2">JA-25</strain>
    </source>
</reference>
<evidence type="ECO:0000313" key="1">
    <source>
        <dbReference type="EMBL" id="NID09183.1"/>
    </source>
</evidence>
<comment type="caution">
    <text evidence="1">The sequence shown here is derived from an EMBL/GenBank/DDBJ whole genome shotgun (WGS) entry which is preliminary data.</text>
</comment>
<dbReference type="Proteomes" id="UP000606008">
    <property type="component" value="Unassembled WGS sequence"/>
</dbReference>
<accession>A0ABX0QEM2</accession>
<gene>
    <name evidence="1" type="ORF">F7231_03280</name>
</gene>
<evidence type="ECO:0000313" key="2">
    <source>
        <dbReference type="Proteomes" id="UP000606008"/>
    </source>
</evidence>
<reference evidence="2" key="1">
    <citation type="submission" date="2019-09" db="EMBL/GenBank/DDBJ databases">
        <authorList>
            <person name="Jung D.-H."/>
        </authorList>
    </citation>
    <scope>NUCLEOTIDE SEQUENCE [LARGE SCALE GENOMIC DNA]</scope>
    <source>
        <strain evidence="2">JA-25</strain>
    </source>
</reference>
<protein>
    <submittedName>
        <fullName evidence="1">Uncharacterized protein</fullName>
    </submittedName>
</protein>
<keyword evidence="2" id="KW-1185">Reference proteome</keyword>
<sequence length="103" mass="11956">MKRYSLIYLLKDQYQHVGFVTHDEAKVVMEQLVTNSKRKPVGIYDAKTELFEWAPAYQPYYNQASTEEQAQGGNDIISIAQALRRRDASWHPADGFRRPSFFA</sequence>
<name>A0ABX0QEM2_9BACT</name>
<dbReference type="EMBL" id="WAEL01000001">
    <property type="protein sequence ID" value="NID09183.1"/>
    <property type="molecule type" value="Genomic_DNA"/>
</dbReference>
<proteinExistence type="predicted"/>
<organism evidence="1 2">
    <name type="scientific">Fibrivirga algicola</name>
    <dbReference type="NCBI Taxonomy" id="2950420"/>
    <lineage>
        <taxon>Bacteria</taxon>
        <taxon>Pseudomonadati</taxon>
        <taxon>Bacteroidota</taxon>
        <taxon>Cytophagia</taxon>
        <taxon>Cytophagales</taxon>
        <taxon>Spirosomataceae</taxon>
        <taxon>Fibrivirga</taxon>
    </lineage>
</organism>